<accession>A0AAV4WVQ2</accession>
<evidence type="ECO:0000313" key="3">
    <source>
        <dbReference type="Proteomes" id="UP001054945"/>
    </source>
</evidence>
<keyword evidence="3" id="KW-1185">Reference proteome</keyword>
<gene>
    <name evidence="2" type="ORF">CEXT_264841</name>
</gene>
<reference evidence="2 3" key="1">
    <citation type="submission" date="2021-06" db="EMBL/GenBank/DDBJ databases">
        <title>Caerostris extrusa draft genome.</title>
        <authorList>
            <person name="Kono N."/>
            <person name="Arakawa K."/>
        </authorList>
    </citation>
    <scope>NUCLEOTIDE SEQUENCE [LARGE SCALE GENOMIC DNA]</scope>
</reference>
<sequence>KTFLRICVPLFEEKEVPVCHQSCLVSSSNANFLPFWEKQKFLHKKTNAERKEKKGNEMKAPVANLATLVFSTSLAPFFWLSSPRNLQGSNVVLDKHFIIFYDTGHSAVATDPSSWLHTVPNDDYYLGRKGKGLSRTNLTRGGRWGGNSPNRLHRGLVH</sequence>
<evidence type="ECO:0000313" key="2">
    <source>
        <dbReference type="EMBL" id="GIY86567.1"/>
    </source>
</evidence>
<organism evidence="2 3">
    <name type="scientific">Caerostris extrusa</name>
    <name type="common">Bark spider</name>
    <name type="synonym">Caerostris bankana</name>
    <dbReference type="NCBI Taxonomy" id="172846"/>
    <lineage>
        <taxon>Eukaryota</taxon>
        <taxon>Metazoa</taxon>
        <taxon>Ecdysozoa</taxon>
        <taxon>Arthropoda</taxon>
        <taxon>Chelicerata</taxon>
        <taxon>Arachnida</taxon>
        <taxon>Araneae</taxon>
        <taxon>Araneomorphae</taxon>
        <taxon>Entelegynae</taxon>
        <taxon>Araneoidea</taxon>
        <taxon>Araneidae</taxon>
        <taxon>Caerostris</taxon>
    </lineage>
</organism>
<feature type="region of interest" description="Disordered" evidence="1">
    <location>
        <begin position="136"/>
        <end position="158"/>
    </location>
</feature>
<dbReference type="Proteomes" id="UP001054945">
    <property type="component" value="Unassembled WGS sequence"/>
</dbReference>
<dbReference type="AlphaFoldDB" id="A0AAV4WVQ2"/>
<evidence type="ECO:0000256" key="1">
    <source>
        <dbReference type="SAM" id="MobiDB-lite"/>
    </source>
</evidence>
<comment type="caution">
    <text evidence="2">The sequence shown here is derived from an EMBL/GenBank/DDBJ whole genome shotgun (WGS) entry which is preliminary data.</text>
</comment>
<dbReference type="EMBL" id="BPLR01016818">
    <property type="protein sequence ID" value="GIY86567.1"/>
    <property type="molecule type" value="Genomic_DNA"/>
</dbReference>
<feature type="non-terminal residue" evidence="2">
    <location>
        <position position="1"/>
    </location>
</feature>
<proteinExistence type="predicted"/>
<protein>
    <submittedName>
        <fullName evidence="2">Uncharacterized protein</fullName>
    </submittedName>
</protein>
<name>A0AAV4WVQ2_CAEEX</name>